<organism evidence="2 3">
    <name type="scientific">Mycena rosella</name>
    <name type="common">Pink bonnet</name>
    <name type="synonym">Agaricus rosellus</name>
    <dbReference type="NCBI Taxonomy" id="1033263"/>
    <lineage>
        <taxon>Eukaryota</taxon>
        <taxon>Fungi</taxon>
        <taxon>Dikarya</taxon>
        <taxon>Basidiomycota</taxon>
        <taxon>Agaricomycotina</taxon>
        <taxon>Agaricomycetes</taxon>
        <taxon>Agaricomycetidae</taxon>
        <taxon>Agaricales</taxon>
        <taxon>Marasmiineae</taxon>
        <taxon>Mycenaceae</taxon>
        <taxon>Mycena</taxon>
    </lineage>
</organism>
<accession>A0AAD7CMX7</accession>
<keyword evidence="1" id="KW-0732">Signal</keyword>
<protein>
    <recommendedName>
        <fullName evidence="4">Secreted protein</fullName>
    </recommendedName>
</protein>
<dbReference type="Proteomes" id="UP001221757">
    <property type="component" value="Unassembled WGS sequence"/>
</dbReference>
<evidence type="ECO:0008006" key="4">
    <source>
        <dbReference type="Google" id="ProtNLM"/>
    </source>
</evidence>
<sequence length="114" mass="12446">MIPSLFAIIWALLEAFSNPVVKIQNSGPSFCGGFPCTVNSDVINAIPLDDEQELPEKLHQPVLLPHTTSQHTLRGKLIDPSCSPKYDSSKCYTSRMKVRSSAPLADVFCTVVVS</sequence>
<dbReference type="EMBL" id="JARKIE010000325">
    <property type="protein sequence ID" value="KAJ7654223.1"/>
    <property type="molecule type" value="Genomic_DNA"/>
</dbReference>
<comment type="caution">
    <text evidence="2">The sequence shown here is derived from an EMBL/GenBank/DDBJ whole genome shotgun (WGS) entry which is preliminary data.</text>
</comment>
<evidence type="ECO:0000256" key="1">
    <source>
        <dbReference type="SAM" id="SignalP"/>
    </source>
</evidence>
<proteinExistence type="predicted"/>
<feature type="signal peptide" evidence="1">
    <location>
        <begin position="1"/>
        <end position="15"/>
    </location>
</feature>
<gene>
    <name evidence="2" type="ORF">B0H17DRAFT_1146843</name>
</gene>
<feature type="chain" id="PRO_5042116803" description="Secreted protein" evidence="1">
    <location>
        <begin position="16"/>
        <end position="114"/>
    </location>
</feature>
<keyword evidence="3" id="KW-1185">Reference proteome</keyword>
<evidence type="ECO:0000313" key="3">
    <source>
        <dbReference type="Proteomes" id="UP001221757"/>
    </source>
</evidence>
<evidence type="ECO:0000313" key="2">
    <source>
        <dbReference type="EMBL" id="KAJ7654223.1"/>
    </source>
</evidence>
<reference evidence="2" key="1">
    <citation type="submission" date="2023-03" db="EMBL/GenBank/DDBJ databases">
        <title>Massive genome expansion in bonnet fungi (Mycena s.s.) driven by repeated elements and novel gene families across ecological guilds.</title>
        <authorList>
            <consortium name="Lawrence Berkeley National Laboratory"/>
            <person name="Harder C.B."/>
            <person name="Miyauchi S."/>
            <person name="Viragh M."/>
            <person name="Kuo A."/>
            <person name="Thoen E."/>
            <person name="Andreopoulos B."/>
            <person name="Lu D."/>
            <person name="Skrede I."/>
            <person name="Drula E."/>
            <person name="Henrissat B."/>
            <person name="Morin E."/>
            <person name="Kohler A."/>
            <person name="Barry K."/>
            <person name="LaButti K."/>
            <person name="Morin E."/>
            <person name="Salamov A."/>
            <person name="Lipzen A."/>
            <person name="Mereny Z."/>
            <person name="Hegedus B."/>
            <person name="Baldrian P."/>
            <person name="Stursova M."/>
            <person name="Weitz H."/>
            <person name="Taylor A."/>
            <person name="Grigoriev I.V."/>
            <person name="Nagy L.G."/>
            <person name="Martin F."/>
            <person name="Kauserud H."/>
        </authorList>
    </citation>
    <scope>NUCLEOTIDE SEQUENCE</scope>
    <source>
        <strain evidence="2">CBHHK067</strain>
    </source>
</reference>
<name>A0AAD7CMX7_MYCRO</name>
<dbReference type="AlphaFoldDB" id="A0AAD7CMX7"/>